<accession>A0A7Y5ATY0</accession>
<sequence>MSKLLSVFFIILVVFLSGCSKPGLELAEEQYGIKWPLTVPSGYVECKNNSVVFHANGKTYGVNGLAKSRGYSSIDEIWKVDPAFVEMAEAVAKIDKISVDEALKSMGPPSKISIGPILESGLKLCK</sequence>
<dbReference type="RefSeq" id="WP_173502722.1">
    <property type="nucleotide sequence ID" value="NZ_JABSOD010000032.1"/>
</dbReference>
<evidence type="ECO:0000313" key="2">
    <source>
        <dbReference type="Proteomes" id="UP000523161"/>
    </source>
</evidence>
<reference evidence="1 2" key="1">
    <citation type="submission" date="2020-06" db="EMBL/GenBank/DDBJ databases">
        <title>Rheinheimera sp. nov., a marine bacterium isolated from coastal.</title>
        <authorList>
            <person name="Yu Q."/>
            <person name="Qi Y."/>
            <person name="Pu J."/>
        </authorList>
    </citation>
    <scope>NUCLEOTIDE SEQUENCE [LARGE SCALE GENOMIC DNA]</scope>
    <source>
        <strain evidence="1 2">YQF-2</strain>
    </source>
</reference>
<dbReference type="Proteomes" id="UP000523161">
    <property type="component" value="Unassembled WGS sequence"/>
</dbReference>
<dbReference type="InterPro" id="IPR019648">
    <property type="entry name" value="YebY"/>
</dbReference>
<dbReference type="PROSITE" id="PS51257">
    <property type="entry name" value="PROKAR_LIPOPROTEIN"/>
    <property type="match status" value="1"/>
</dbReference>
<keyword evidence="2" id="KW-1185">Reference proteome</keyword>
<evidence type="ECO:0000313" key="1">
    <source>
        <dbReference type="EMBL" id="NRQ44497.1"/>
    </source>
</evidence>
<protein>
    <submittedName>
        <fullName evidence="1">DUF2511 domain-containing protein</fullName>
    </submittedName>
</protein>
<organism evidence="1 2">
    <name type="scientific">Rheinheimera lutimaris</name>
    <dbReference type="NCBI Taxonomy" id="2740584"/>
    <lineage>
        <taxon>Bacteria</taxon>
        <taxon>Pseudomonadati</taxon>
        <taxon>Pseudomonadota</taxon>
        <taxon>Gammaproteobacteria</taxon>
        <taxon>Chromatiales</taxon>
        <taxon>Chromatiaceae</taxon>
        <taxon>Rheinheimera</taxon>
    </lineage>
</organism>
<comment type="caution">
    <text evidence="1">The sequence shown here is derived from an EMBL/GenBank/DDBJ whole genome shotgun (WGS) entry which is preliminary data.</text>
</comment>
<name>A0A7Y5ATY0_9GAMM</name>
<dbReference type="AlphaFoldDB" id="A0A7Y5ATY0"/>
<dbReference type="EMBL" id="JABSOD010000032">
    <property type="protein sequence ID" value="NRQ44497.1"/>
    <property type="molecule type" value="Genomic_DNA"/>
</dbReference>
<proteinExistence type="predicted"/>
<gene>
    <name evidence="1" type="ORF">HRH59_18310</name>
</gene>
<dbReference type="Pfam" id="PF10709">
    <property type="entry name" value="DUF2511"/>
    <property type="match status" value="1"/>
</dbReference>